<name>L1J676_GUITC</name>
<dbReference type="Proteomes" id="UP000011087">
    <property type="component" value="Unassembled WGS sequence"/>
</dbReference>
<evidence type="ECO:0000256" key="1">
    <source>
        <dbReference type="SAM" id="SignalP"/>
    </source>
</evidence>
<accession>L1J676</accession>
<protein>
    <recommendedName>
        <fullName evidence="2">DUF218 domain-containing protein</fullName>
    </recommendedName>
</protein>
<dbReference type="RefSeq" id="XP_005830599.1">
    <property type="nucleotide sequence ID" value="XM_005830542.1"/>
</dbReference>
<evidence type="ECO:0000313" key="4">
    <source>
        <dbReference type="EnsemblProtists" id="EKX43619"/>
    </source>
</evidence>
<dbReference type="Pfam" id="PF02698">
    <property type="entry name" value="DUF218"/>
    <property type="match status" value="1"/>
</dbReference>
<keyword evidence="5" id="KW-1185">Reference proteome</keyword>
<proteinExistence type="predicted"/>
<feature type="domain" description="DUF218" evidence="2">
    <location>
        <begin position="163"/>
        <end position="209"/>
    </location>
</feature>
<organism evidence="3">
    <name type="scientific">Guillardia theta (strain CCMP2712)</name>
    <name type="common">Cryptophyte</name>
    <dbReference type="NCBI Taxonomy" id="905079"/>
    <lineage>
        <taxon>Eukaryota</taxon>
        <taxon>Cryptophyceae</taxon>
        <taxon>Pyrenomonadales</taxon>
        <taxon>Geminigeraceae</taxon>
        <taxon>Guillardia</taxon>
    </lineage>
</organism>
<feature type="signal peptide" evidence="1">
    <location>
        <begin position="1"/>
        <end position="20"/>
    </location>
</feature>
<sequence length="252" mass="28264">MRPVDLLLLSCLLAVQSSHAVSGGRDVVQSGSLPLRPWSGGENLRPPACQELPSCGGCWGIRQRTGVLVHGCHLQAEGWEEIAWGREETNELGRIPQAVLVAHREGADMVLFGTGGSKSSDGVMEGEYTMRYMFDNFERLKNFREFEEADLARLKETMRLICRSETRSLNTVQELELCGQIMHNEQIQKVILVSSPTHLPRCMRDAKVVFDENKFSFSKSIFACPSNTCYKNSQARVREDVAIVEPPHRGDR</sequence>
<dbReference type="PaxDb" id="55529-EKX43619"/>
<dbReference type="OMA" id="ASHAPRC"/>
<evidence type="ECO:0000259" key="2">
    <source>
        <dbReference type="Pfam" id="PF02698"/>
    </source>
</evidence>
<dbReference type="HOGENOM" id="CLU_1104507_0_0_1"/>
<dbReference type="KEGG" id="gtt:GUITHDRAFT_163810"/>
<dbReference type="OrthoDB" id="10549793at2759"/>
<dbReference type="eggNOG" id="ENOG502SUR4">
    <property type="taxonomic scope" value="Eukaryota"/>
</dbReference>
<feature type="chain" id="PRO_5008770904" description="DUF218 domain-containing protein" evidence="1">
    <location>
        <begin position="21"/>
        <end position="252"/>
    </location>
</feature>
<dbReference type="EnsemblProtists" id="EKX43619">
    <property type="protein sequence ID" value="EKX43619"/>
    <property type="gene ID" value="GUITHDRAFT_163810"/>
</dbReference>
<gene>
    <name evidence="3" type="ORF">GUITHDRAFT_163810</name>
</gene>
<dbReference type="AlphaFoldDB" id="L1J676"/>
<reference evidence="4" key="3">
    <citation type="submission" date="2015-06" db="UniProtKB">
        <authorList>
            <consortium name="EnsemblProtists"/>
        </authorList>
    </citation>
    <scope>IDENTIFICATION</scope>
</reference>
<dbReference type="InterPro" id="IPR003848">
    <property type="entry name" value="DUF218"/>
</dbReference>
<evidence type="ECO:0000313" key="3">
    <source>
        <dbReference type="EMBL" id="EKX43619.1"/>
    </source>
</evidence>
<keyword evidence="1" id="KW-0732">Signal</keyword>
<reference evidence="5" key="2">
    <citation type="submission" date="2012-11" db="EMBL/GenBank/DDBJ databases">
        <authorList>
            <person name="Kuo A."/>
            <person name="Curtis B.A."/>
            <person name="Tanifuji G."/>
            <person name="Burki F."/>
            <person name="Gruber A."/>
            <person name="Irimia M."/>
            <person name="Maruyama S."/>
            <person name="Arias M.C."/>
            <person name="Ball S.G."/>
            <person name="Gile G.H."/>
            <person name="Hirakawa Y."/>
            <person name="Hopkins J.F."/>
            <person name="Rensing S.A."/>
            <person name="Schmutz J."/>
            <person name="Symeonidi A."/>
            <person name="Elias M."/>
            <person name="Eveleigh R.J."/>
            <person name="Herman E.K."/>
            <person name="Klute M.J."/>
            <person name="Nakayama T."/>
            <person name="Obornik M."/>
            <person name="Reyes-Prieto A."/>
            <person name="Armbrust E.V."/>
            <person name="Aves S.J."/>
            <person name="Beiko R.G."/>
            <person name="Coutinho P."/>
            <person name="Dacks J.B."/>
            <person name="Durnford D.G."/>
            <person name="Fast N.M."/>
            <person name="Green B.R."/>
            <person name="Grisdale C."/>
            <person name="Hempe F."/>
            <person name="Henrissat B."/>
            <person name="Hoppner M.P."/>
            <person name="Ishida K.-I."/>
            <person name="Kim E."/>
            <person name="Koreny L."/>
            <person name="Kroth P.G."/>
            <person name="Liu Y."/>
            <person name="Malik S.-B."/>
            <person name="Maier U.G."/>
            <person name="McRose D."/>
            <person name="Mock T."/>
            <person name="Neilson J.A."/>
            <person name="Onodera N.T."/>
            <person name="Poole A.M."/>
            <person name="Pritham E.J."/>
            <person name="Richards T.A."/>
            <person name="Rocap G."/>
            <person name="Roy S.W."/>
            <person name="Sarai C."/>
            <person name="Schaack S."/>
            <person name="Shirato S."/>
            <person name="Slamovits C.H."/>
            <person name="Spencer D.F."/>
            <person name="Suzuki S."/>
            <person name="Worden A.Z."/>
            <person name="Zauner S."/>
            <person name="Barry K."/>
            <person name="Bell C."/>
            <person name="Bharti A.K."/>
            <person name="Crow J.A."/>
            <person name="Grimwood J."/>
            <person name="Kramer R."/>
            <person name="Lindquist E."/>
            <person name="Lucas S."/>
            <person name="Salamov A."/>
            <person name="McFadden G.I."/>
            <person name="Lane C.E."/>
            <person name="Keeling P.J."/>
            <person name="Gray M.W."/>
            <person name="Grigoriev I.V."/>
            <person name="Archibald J.M."/>
        </authorList>
    </citation>
    <scope>NUCLEOTIDE SEQUENCE</scope>
    <source>
        <strain evidence="5">CCMP2712</strain>
    </source>
</reference>
<evidence type="ECO:0000313" key="5">
    <source>
        <dbReference type="Proteomes" id="UP000011087"/>
    </source>
</evidence>
<dbReference type="GeneID" id="17300198"/>
<reference evidence="3 5" key="1">
    <citation type="journal article" date="2012" name="Nature">
        <title>Algal genomes reveal evolutionary mosaicism and the fate of nucleomorphs.</title>
        <authorList>
            <consortium name="DOE Joint Genome Institute"/>
            <person name="Curtis B.A."/>
            <person name="Tanifuji G."/>
            <person name="Burki F."/>
            <person name="Gruber A."/>
            <person name="Irimia M."/>
            <person name="Maruyama S."/>
            <person name="Arias M.C."/>
            <person name="Ball S.G."/>
            <person name="Gile G.H."/>
            <person name="Hirakawa Y."/>
            <person name="Hopkins J.F."/>
            <person name="Kuo A."/>
            <person name="Rensing S.A."/>
            <person name="Schmutz J."/>
            <person name="Symeonidi A."/>
            <person name="Elias M."/>
            <person name="Eveleigh R.J."/>
            <person name="Herman E.K."/>
            <person name="Klute M.J."/>
            <person name="Nakayama T."/>
            <person name="Obornik M."/>
            <person name="Reyes-Prieto A."/>
            <person name="Armbrust E.V."/>
            <person name="Aves S.J."/>
            <person name="Beiko R.G."/>
            <person name="Coutinho P."/>
            <person name="Dacks J.B."/>
            <person name="Durnford D.G."/>
            <person name="Fast N.M."/>
            <person name="Green B.R."/>
            <person name="Grisdale C.J."/>
            <person name="Hempel F."/>
            <person name="Henrissat B."/>
            <person name="Hoppner M.P."/>
            <person name="Ishida K."/>
            <person name="Kim E."/>
            <person name="Koreny L."/>
            <person name="Kroth P.G."/>
            <person name="Liu Y."/>
            <person name="Malik S.B."/>
            <person name="Maier U.G."/>
            <person name="McRose D."/>
            <person name="Mock T."/>
            <person name="Neilson J.A."/>
            <person name="Onodera N.T."/>
            <person name="Poole A.M."/>
            <person name="Pritham E.J."/>
            <person name="Richards T.A."/>
            <person name="Rocap G."/>
            <person name="Roy S.W."/>
            <person name="Sarai C."/>
            <person name="Schaack S."/>
            <person name="Shirato S."/>
            <person name="Slamovits C.H."/>
            <person name="Spencer D.F."/>
            <person name="Suzuki S."/>
            <person name="Worden A.Z."/>
            <person name="Zauner S."/>
            <person name="Barry K."/>
            <person name="Bell C."/>
            <person name="Bharti A.K."/>
            <person name="Crow J.A."/>
            <person name="Grimwood J."/>
            <person name="Kramer R."/>
            <person name="Lindquist E."/>
            <person name="Lucas S."/>
            <person name="Salamov A."/>
            <person name="McFadden G.I."/>
            <person name="Lane C.E."/>
            <person name="Keeling P.J."/>
            <person name="Gray M.W."/>
            <person name="Grigoriev I.V."/>
            <person name="Archibald J.M."/>
        </authorList>
    </citation>
    <scope>NUCLEOTIDE SEQUENCE</scope>
    <source>
        <strain evidence="3 5">CCMP2712</strain>
    </source>
</reference>
<dbReference type="EMBL" id="JH993009">
    <property type="protein sequence ID" value="EKX43619.1"/>
    <property type="molecule type" value="Genomic_DNA"/>
</dbReference>